<sequence length="107" mass="11577">MASTLVVPTVHAWKCVAGGITDTAWALLNSEAPQQCHAQRAPGVGPAMKDAPRAPSSMYIWAKSRHGPGGVRHQTWVRVWTGTSETPGYIERVVCPLPFPSSLREKS</sequence>
<evidence type="ECO:0000313" key="1">
    <source>
        <dbReference type="EMBL" id="KAJ1174434.1"/>
    </source>
</evidence>
<organism evidence="1 2">
    <name type="scientific">Pleurodeles waltl</name>
    <name type="common">Iberian ribbed newt</name>
    <dbReference type="NCBI Taxonomy" id="8319"/>
    <lineage>
        <taxon>Eukaryota</taxon>
        <taxon>Metazoa</taxon>
        <taxon>Chordata</taxon>
        <taxon>Craniata</taxon>
        <taxon>Vertebrata</taxon>
        <taxon>Euteleostomi</taxon>
        <taxon>Amphibia</taxon>
        <taxon>Batrachia</taxon>
        <taxon>Caudata</taxon>
        <taxon>Salamandroidea</taxon>
        <taxon>Salamandridae</taxon>
        <taxon>Pleurodelinae</taxon>
        <taxon>Pleurodeles</taxon>
    </lineage>
</organism>
<gene>
    <name evidence="1" type="ORF">NDU88_006256</name>
</gene>
<dbReference type="AlphaFoldDB" id="A0AAV7TDM8"/>
<evidence type="ECO:0000313" key="2">
    <source>
        <dbReference type="Proteomes" id="UP001066276"/>
    </source>
</evidence>
<name>A0AAV7TDM8_PLEWA</name>
<proteinExistence type="predicted"/>
<keyword evidence="2" id="KW-1185">Reference proteome</keyword>
<dbReference type="EMBL" id="JANPWB010000007">
    <property type="protein sequence ID" value="KAJ1174434.1"/>
    <property type="molecule type" value="Genomic_DNA"/>
</dbReference>
<dbReference type="Proteomes" id="UP001066276">
    <property type="component" value="Chromosome 4_1"/>
</dbReference>
<comment type="caution">
    <text evidence="1">The sequence shown here is derived from an EMBL/GenBank/DDBJ whole genome shotgun (WGS) entry which is preliminary data.</text>
</comment>
<reference evidence="1" key="1">
    <citation type="journal article" date="2022" name="bioRxiv">
        <title>Sequencing and chromosome-scale assembly of the giantPleurodeles waltlgenome.</title>
        <authorList>
            <person name="Brown T."/>
            <person name="Elewa A."/>
            <person name="Iarovenko S."/>
            <person name="Subramanian E."/>
            <person name="Araus A.J."/>
            <person name="Petzold A."/>
            <person name="Susuki M."/>
            <person name="Suzuki K.-i.T."/>
            <person name="Hayashi T."/>
            <person name="Toyoda A."/>
            <person name="Oliveira C."/>
            <person name="Osipova E."/>
            <person name="Leigh N.D."/>
            <person name="Simon A."/>
            <person name="Yun M.H."/>
        </authorList>
    </citation>
    <scope>NUCLEOTIDE SEQUENCE</scope>
    <source>
        <strain evidence="1">20211129_DDA</strain>
        <tissue evidence="1">Liver</tissue>
    </source>
</reference>
<protein>
    <submittedName>
        <fullName evidence="1">Uncharacterized protein</fullName>
    </submittedName>
</protein>
<accession>A0AAV7TDM8</accession>